<evidence type="ECO:0000256" key="1">
    <source>
        <dbReference type="ARBA" id="ARBA00009437"/>
    </source>
</evidence>
<dbReference type="Gene3D" id="1.10.10.10">
    <property type="entry name" value="Winged helix-like DNA-binding domain superfamily/Winged helix DNA-binding domain"/>
    <property type="match status" value="1"/>
</dbReference>
<dbReference type="PANTHER" id="PTHR30579:SF7">
    <property type="entry name" value="HTH-TYPE TRANSCRIPTIONAL REGULATOR LRHA-RELATED"/>
    <property type="match status" value="1"/>
</dbReference>
<name>A0ABT7E667_9NEIS</name>
<dbReference type="EMBL" id="JARRAF010000056">
    <property type="protein sequence ID" value="MDK2126848.1"/>
    <property type="molecule type" value="Genomic_DNA"/>
</dbReference>
<dbReference type="PROSITE" id="PS50931">
    <property type="entry name" value="HTH_LYSR"/>
    <property type="match status" value="1"/>
</dbReference>
<accession>A0ABT7E667</accession>
<dbReference type="InterPro" id="IPR005119">
    <property type="entry name" value="LysR_subst-bd"/>
</dbReference>
<evidence type="ECO:0000313" key="7">
    <source>
        <dbReference type="Proteomes" id="UP001172778"/>
    </source>
</evidence>
<comment type="similarity">
    <text evidence="1">Belongs to the LysR transcriptional regulatory family.</text>
</comment>
<dbReference type="SUPFAM" id="SSF53850">
    <property type="entry name" value="Periplasmic binding protein-like II"/>
    <property type="match status" value="1"/>
</dbReference>
<keyword evidence="2" id="KW-0805">Transcription regulation</keyword>
<dbReference type="InterPro" id="IPR000847">
    <property type="entry name" value="LysR_HTH_N"/>
</dbReference>
<dbReference type="Pfam" id="PF03466">
    <property type="entry name" value="LysR_substrate"/>
    <property type="match status" value="1"/>
</dbReference>
<dbReference type="Pfam" id="PF00126">
    <property type="entry name" value="HTH_1"/>
    <property type="match status" value="1"/>
</dbReference>
<evidence type="ECO:0000256" key="2">
    <source>
        <dbReference type="ARBA" id="ARBA00023015"/>
    </source>
</evidence>
<feature type="domain" description="HTH lysR-type" evidence="5">
    <location>
        <begin position="1"/>
        <end position="54"/>
    </location>
</feature>
<proteinExistence type="inferred from homology"/>
<reference evidence="6" key="1">
    <citation type="submission" date="2023-03" db="EMBL/GenBank/DDBJ databases">
        <title>Chitinimonas shenzhenensis gen. nov., sp. nov., a novel member of family Burkholderiaceae isolated from activated sludge collected in Shen Zhen, China.</title>
        <authorList>
            <person name="Wang X."/>
        </authorList>
    </citation>
    <scope>NUCLEOTIDE SEQUENCE</scope>
    <source>
        <strain evidence="6">DQS-5</strain>
    </source>
</reference>
<dbReference type="InterPro" id="IPR036390">
    <property type="entry name" value="WH_DNA-bd_sf"/>
</dbReference>
<dbReference type="SUPFAM" id="SSF46785">
    <property type="entry name" value="Winged helix' DNA-binding domain"/>
    <property type="match status" value="1"/>
</dbReference>
<keyword evidence="4" id="KW-0804">Transcription</keyword>
<evidence type="ECO:0000256" key="4">
    <source>
        <dbReference type="ARBA" id="ARBA00023163"/>
    </source>
</evidence>
<dbReference type="InterPro" id="IPR050176">
    <property type="entry name" value="LTTR"/>
</dbReference>
<gene>
    <name evidence="6" type="ORF">PZA18_22645</name>
</gene>
<comment type="caution">
    <text evidence="6">The sequence shown here is derived from an EMBL/GenBank/DDBJ whole genome shotgun (WGS) entry which is preliminary data.</text>
</comment>
<keyword evidence="3" id="KW-0238">DNA-binding</keyword>
<keyword evidence="7" id="KW-1185">Reference proteome</keyword>
<sequence>MARTFLAVVRQRSFVAAGEEVGRTQAAVSQQIQRLEEWAGAPLLLRSSREVQLTPAGERFLDYARQLVAVSDAARRAVAGQVSRRSLRLGLSEDIACFALPALLQRLQQQAPDVQLDLATGATRDLLSYLGTRHDVVLGFAAMGQRGGQEIAQRPLRWYGHWPETSQPVPLLVQPDGCMMQRAAIAALDSNGRPWQIAVALRGIVANIAALRAGLGVATLVEGLAPADVPQITGLPQLPALSIRLYCSDEADSELVHWVGLLLGESLARLST</sequence>
<dbReference type="PANTHER" id="PTHR30579">
    <property type="entry name" value="TRANSCRIPTIONAL REGULATOR"/>
    <property type="match status" value="1"/>
</dbReference>
<evidence type="ECO:0000259" key="5">
    <source>
        <dbReference type="PROSITE" id="PS50931"/>
    </source>
</evidence>
<dbReference type="PRINTS" id="PR00039">
    <property type="entry name" value="HTHLYSR"/>
</dbReference>
<dbReference type="RefSeq" id="WP_284103170.1">
    <property type="nucleotide sequence ID" value="NZ_JARRAF010000056.1"/>
</dbReference>
<evidence type="ECO:0000256" key="3">
    <source>
        <dbReference type="ARBA" id="ARBA00023125"/>
    </source>
</evidence>
<protein>
    <submittedName>
        <fullName evidence="6">LysR family transcriptional regulator</fullName>
    </submittedName>
</protein>
<dbReference type="Proteomes" id="UP001172778">
    <property type="component" value="Unassembled WGS sequence"/>
</dbReference>
<dbReference type="InterPro" id="IPR036388">
    <property type="entry name" value="WH-like_DNA-bd_sf"/>
</dbReference>
<organism evidence="6 7">
    <name type="scientific">Parachitinimonas caeni</name>
    <dbReference type="NCBI Taxonomy" id="3031301"/>
    <lineage>
        <taxon>Bacteria</taxon>
        <taxon>Pseudomonadati</taxon>
        <taxon>Pseudomonadota</taxon>
        <taxon>Betaproteobacteria</taxon>
        <taxon>Neisseriales</taxon>
        <taxon>Chitinibacteraceae</taxon>
        <taxon>Parachitinimonas</taxon>
    </lineage>
</organism>
<evidence type="ECO:0000313" key="6">
    <source>
        <dbReference type="EMBL" id="MDK2126848.1"/>
    </source>
</evidence>
<dbReference type="Gene3D" id="3.40.190.10">
    <property type="entry name" value="Periplasmic binding protein-like II"/>
    <property type="match status" value="2"/>
</dbReference>